<dbReference type="Proteomes" id="UP000286415">
    <property type="component" value="Unassembled WGS sequence"/>
</dbReference>
<sequence>MSPLQIVVVIPHQFNLVYSAIGITGVRFTSEDGILLVGDELEILCLPLVGESEFPLGKIILTDLGKRTDLISIDHSLQAIKPPGQEPVYPNYGSTSVECKHESPGNLSSVITGTLEIRILPKTLDGTLDEENSGNPEVTAGSNKKFRCNLVPLDAAESLNGRWKATVWPPGAAVVNELEDGKWVEITPPSAQGYQNQPSSIVVSCNFCTPDADFS</sequence>
<dbReference type="AlphaFoldDB" id="A0A3R7H3G7"/>
<keyword evidence="2" id="KW-1185">Reference proteome</keyword>
<dbReference type="EMBL" id="NIRI02000076">
    <property type="protein sequence ID" value="KAG5442356.1"/>
    <property type="molecule type" value="Genomic_DNA"/>
</dbReference>
<evidence type="ECO:0000313" key="2">
    <source>
        <dbReference type="Proteomes" id="UP000286415"/>
    </source>
</evidence>
<dbReference type="InParanoid" id="A0A3R7H3G7"/>
<evidence type="ECO:0000313" key="1">
    <source>
        <dbReference type="EMBL" id="KAG5442356.1"/>
    </source>
</evidence>
<name>A0A3R7H3G7_CLOSI</name>
<accession>A0A3R7H3G7</accession>
<protein>
    <submittedName>
        <fullName evidence="1">Uncharacterized protein</fullName>
    </submittedName>
</protein>
<gene>
    <name evidence="1" type="ORF">CSKR_109280</name>
</gene>
<reference evidence="1 2" key="1">
    <citation type="journal article" date="2018" name="Biotechnol. Adv.">
        <title>Improved genomic resources and new bioinformatic workflow for the carcinogenic parasite Clonorchis sinensis: Biotechnological implications.</title>
        <authorList>
            <person name="Wang D."/>
            <person name="Korhonen P.K."/>
            <person name="Gasser R.B."/>
            <person name="Young N.D."/>
        </authorList>
    </citation>
    <scope>NUCLEOTIDE SEQUENCE [LARGE SCALE GENOMIC DNA]</scope>
    <source>
        <strain evidence="1">Cs-k2</strain>
    </source>
</reference>
<dbReference type="OrthoDB" id="6277134at2759"/>
<comment type="caution">
    <text evidence="1">The sequence shown here is derived from an EMBL/GenBank/DDBJ whole genome shotgun (WGS) entry which is preliminary data.</text>
</comment>
<reference evidence="1 2" key="2">
    <citation type="journal article" date="2021" name="Genomics">
        <title>High-quality reference genome for Clonorchis sinensis.</title>
        <authorList>
            <person name="Young N.D."/>
            <person name="Stroehlein A.J."/>
            <person name="Kinkar L."/>
            <person name="Wang T."/>
            <person name="Sohn W.M."/>
            <person name="Chang B.C.H."/>
            <person name="Kaur P."/>
            <person name="Weisz D."/>
            <person name="Dudchenko O."/>
            <person name="Aiden E.L."/>
            <person name="Korhonen P.K."/>
            <person name="Gasser R.B."/>
        </authorList>
    </citation>
    <scope>NUCLEOTIDE SEQUENCE [LARGE SCALE GENOMIC DNA]</scope>
    <source>
        <strain evidence="1">Cs-k2</strain>
    </source>
</reference>
<proteinExistence type="predicted"/>
<organism evidence="1 2">
    <name type="scientific">Clonorchis sinensis</name>
    <name type="common">Chinese liver fluke</name>
    <dbReference type="NCBI Taxonomy" id="79923"/>
    <lineage>
        <taxon>Eukaryota</taxon>
        <taxon>Metazoa</taxon>
        <taxon>Spiralia</taxon>
        <taxon>Lophotrochozoa</taxon>
        <taxon>Platyhelminthes</taxon>
        <taxon>Trematoda</taxon>
        <taxon>Digenea</taxon>
        <taxon>Opisthorchiida</taxon>
        <taxon>Opisthorchiata</taxon>
        <taxon>Opisthorchiidae</taxon>
        <taxon>Clonorchis</taxon>
    </lineage>
</organism>